<dbReference type="GO" id="GO:0006357">
    <property type="term" value="P:regulation of transcription by RNA polymerase II"/>
    <property type="evidence" value="ECO:0007669"/>
    <property type="project" value="TreeGrafter"/>
</dbReference>
<feature type="compositionally biased region" description="Polar residues" evidence="1">
    <location>
        <begin position="782"/>
        <end position="795"/>
    </location>
</feature>
<feature type="compositionally biased region" description="Low complexity" evidence="1">
    <location>
        <begin position="835"/>
        <end position="856"/>
    </location>
</feature>
<dbReference type="GO" id="GO:0005634">
    <property type="term" value="C:nucleus"/>
    <property type="evidence" value="ECO:0007669"/>
    <property type="project" value="TreeGrafter"/>
</dbReference>
<feature type="compositionally biased region" description="Polar residues" evidence="1">
    <location>
        <begin position="1148"/>
        <end position="1161"/>
    </location>
</feature>
<dbReference type="PANTHER" id="PTHR21564">
    <property type="entry name" value="BRAKELESS PROTEIN"/>
    <property type="match status" value="1"/>
</dbReference>
<evidence type="ECO:0000313" key="3">
    <source>
        <dbReference type="Ensembl" id="ENSCCRP00010114381.1"/>
    </source>
</evidence>
<dbReference type="Ensembl" id="ENSCCRT00010127195.1">
    <property type="protein sequence ID" value="ENSCCRP00010114381.1"/>
    <property type="gene ID" value="ENSCCRG00010050293.1"/>
</dbReference>
<feature type="compositionally biased region" description="Basic and acidic residues" evidence="1">
    <location>
        <begin position="164"/>
        <end position="180"/>
    </location>
</feature>
<feature type="region of interest" description="Disordered" evidence="1">
    <location>
        <begin position="698"/>
        <end position="733"/>
    </location>
</feature>
<accession>A0A8C1Q5C0</accession>
<feature type="domain" description="C2H2-type" evidence="2">
    <location>
        <begin position="463"/>
        <end position="486"/>
    </location>
</feature>
<feature type="compositionally biased region" description="Basic and acidic residues" evidence="1">
    <location>
        <begin position="1258"/>
        <end position="1272"/>
    </location>
</feature>
<name>A0A8C1Q5C0_CYPCA</name>
<evidence type="ECO:0000256" key="1">
    <source>
        <dbReference type="SAM" id="MobiDB-lite"/>
    </source>
</evidence>
<dbReference type="PANTHER" id="PTHR21564:SF4">
    <property type="entry name" value="ZINC FINGER PROTEIN 608"/>
    <property type="match status" value="1"/>
</dbReference>
<feature type="region of interest" description="Disordered" evidence="1">
    <location>
        <begin position="1"/>
        <end position="24"/>
    </location>
</feature>
<dbReference type="InterPro" id="IPR040010">
    <property type="entry name" value="ZN608/ZN609"/>
</dbReference>
<feature type="compositionally biased region" description="Polar residues" evidence="1">
    <location>
        <begin position="805"/>
        <end position="815"/>
    </location>
</feature>
<sequence>MSVSSSLQQRIKTHGADPDDSGDDWEIGVGNLIIDLDADLEKDRQRLEMNRVLSVKSAAEGREALEYNCANAGGAAFDGLTQPFLCKEPKKFKLKRRNSSTDTDRFPSLEIVSGIPKACVGKRREAQGRGVEMNSAPAPVDSDDPAPLGRTKDGKKGKTQSKGVKREKDSVKTRKEKPSDEFGPLSENGTENLIGRGGMDAAIVDHTNTEEHSLRTVSSYLQAPPPPVLAILLYSGTVFVLSFSLQLSVKTRSVGTNTQEAEKTFESSYMEPCQPGTSVNLEGIVWHETEEGVLVVNVTWRKRTYVGTLLDCTKHDWAPPRFCESPMSDSEMPYARGRGKRMRLAIPDQPAVDPSLSKIRGLTHKRRGVGIGNKGRRGSLNLSGCRTPGYYAVDDIKSNPLMCGKRKGKAPADLDLSLVSDDIRNGNGKRIRAKSRSAPSTPQGKSDPVFLDQVCASPMLIDCPHPNCNKKYKHINGLRYHQSHAHLNSDRKQEFEVESEDRLSDFDEALSSVPFDSSENIITKKPRSMYKLNAVGSPKSRKALLNNDSSPIANSKLRPNVAGKDGSIDDLSNLPLISNMSVVLENCLMTDRSTSVEMPKLEAEGAIDKRDICSKVKKEGFTERCLAKSRTNRLMNAAPAPPKLTAIPPAAFSTKITEVSSNQASPTVALTKAKNLSMKTIKPKLDIIAQVNMANTTAVQSKDSKRKEKHRLKDRNCKDPRSPKSDPIYTKLDDTKTIGKDFPVSLLKEHLSKQDVVNGPSEMQESRMASIRAEADKVYTFSDNAPSPSIGSSARTDCVPLTNGDGASTKTNSPAYSDISDAAEDGGSNSRSRRNSTQDSNSNSNINPKIPSMSSSATVTPGKEVQSTSHGHGYDSHCIPGYLHSGQANSTSFHKVASPYGRMKDDLRDLNEDIKSSESSSHSSSQSQLQYAETHTALAQSLYYGQYSRGVSMDQKVLMMPSTHRPLSEACCEEIQYSKSRGQVRRGSEQKERTKDEQKQFISSPQSIHKGANSVKINCQLSFQQQHQQGKTSHISMSKEQVVLKESEDLSLESSNSKSNVDTNASESQSWSNSYQSKYVKQQNQEVNKISEEMSLSPDKGKDWHMPLEPESRLEAELQNIKCETAAEVIEESTRQEGDEIAGETSEDSQNARGAASSPQQSFIQFQHPYPYLHLCETSSNAYRVMSPALVHNYPGNHLLCVFSIVGFHYPLYGKTAGREDSEGAQSSKPVTDSTALELLSHPLLPYHGKSPVPGERGSPEQERETERERESVPFSRHLQAHHLTHLGMSYTLMSGQYDPFQGLSSAALVANQQVTTTQTCSSGEKTDAITSAIIFIPLAQTVDHGTRSWVRFPGNAPGLPVFQQIWATFTRLP</sequence>
<reference evidence="3" key="2">
    <citation type="submission" date="2025-09" db="UniProtKB">
        <authorList>
            <consortium name="Ensembl"/>
        </authorList>
    </citation>
    <scope>IDENTIFICATION</scope>
</reference>
<feature type="compositionally biased region" description="Basic and acidic residues" evidence="1">
    <location>
        <begin position="986"/>
        <end position="999"/>
    </location>
</feature>
<feature type="region of interest" description="Disordered" evidence="1">
    <location>
        <begin position="1046"/>
        <end position="1084"/>
    </location>
</feature>
<dbReference type="Proteomes" id="UP000694427">
    <property type="component" value="Unplaced"/>
</dbReference>
<feature type="region of interest" description="Disordered" evidence="1">
    <location>
        <begin position="120"/>
        <end position="195"/>
    </location>
</feature>
<organism evidence="3 4">
    <name type="scientific">Cyprinus carpio</name>
    <name type="common">Common carp</name>
    <dbReference type="NCBI Taxonomy" id="7962"/>
    <lineage>
        <taxon>Eukaryota</taxon>
        <taxon>Metazoa</taxon>
        <taxon>Chordata</taxon>
        <taxon>Craniata</taxon>
        <taxon>Vertebrata</taxon>
        <taxon>Euteleostomi</taxon>
        <taxon>Actinopterygii</taxon>
        <taxon>Neopterygii</taxon>
        <taxon>Teleostei</taxon>
        <taxon>Ostariophysi</taxon>
        <taxon>Cypriniformes</taxon>
        <taxon>Cyprinidae</taxon>
        <taxon>Cyprininae</taxon>
        <taxon>Cyprinus</taxon>
    </lineage>
</organism>
<protein>
    <submittedName>
        <fullName evidence="3">Zinc finger protein 608</fullName>
    </submittedName>
</protein>
<feature type="compositionally biased region" description="Low complexity" evidence="1">
    <location>
        <begin position="1052"/>
        <end position="1077"/>
    </location>
</feature>
<dbReference type="PROSITE" id="PS00028">
    <property type="entry name" value="ZINC_FINGER_C2H2_1"/>
    <property type="match status" value="1"/>
</dbReference>
<feature type="region of interest" description="Disordered" evidence="1">
    <location>
        <begin position="782"/>
        <end position="873"/>
    </location>
</feature>
<feature type="region of interest" description="Disordered" evidence="1">
    <location>
        <begin position="1131"/>
        <end position="1161"/>
    </location>
</feature>
<dbReference type="InterPro" id="IPR013087">
    <property type="entry name" value="Znf_C2H2_type"/>
</dbReference>
<feature type="compositionally biased region" description="Basic and acidic residues" evidence="1">
    <location>
        <begin position="714"/>
        <end position="724"/>
    </location>
</feature>
<evidence type="ECO:0000313" key="4">
    <source>
        <dbReference type="Proteomes" id="UP000694427"/>
    </source>
</evidence>
<feature type="region of interest" description="Disordered" evidence="1">
    <location>
        <begin position="979"/>
        <end position="1007"/>
    </location>
</feature>
<proteinExistence type="predicted"/>
<feature type="compositionally biased region" description="Polar residues" evidence="1">
    <location>
        <begin position="1"/>
        <end position="10"/>
    </location>
</feature>
<feature type="region of interest" description="Disordered" evidence="1">
    <location>
        <begin position="1244"/>
        <end position="1275"/>
    </location>
</feature>
<keyword evidence="4" id="KW-1185">Reference proteome</keyword>
<feature type="region of interest" description="Disordered" evidence="1">
    <location>
        <begin position="425"/>
        <end position="446"/>
    </location>
</feature>
<reference evidence="3" key="1">
    <citation type="submission" date="2025-08" db="UniProtKB">
        <authorList>
            <consortium name="Ensembl"/>
        </authorList>
    </citation>
    <scope>IDENTIFICATION</scope>
</reference>
<evidence type="ECO:0000259" key="2">
    <source>
        <dbReference type="PROSITE" id="PS00028"/>
    </source>
</evidence>